<dbReference type="Gene3D" id="1.10.357.10">
    <property type="entry name" value="Tetracycline Repressor, domain 2"/>
    <property type="match status" value="1"/>
</dbReference>
<reference evidence="7 8" key="1">
    <citation type="submission" date="2020-08" db="EMBL/GenBank/DDBJ databases">
        <title>Genomic Encyclopedia of Type Strains, Phase IV (KMG-IV): sequencing the most valuable type-strain genomes for metagenomic binning, comparative biology and taxonomic classification.</title>
        <authorList>
            <person name="Goeker M."/>
        </authorList>
    </citation>
    <scope>NUCLEOTIDE SEQUENCE [LARGE SCALE GENOMIC DNA]</scope>
    <source>
        <strain evidence="7 8">DSM 27568</strain>
    </source>
</reference>
<feature type="domain" description="HTH tetR-type" evidence="6">
    <location>
        <begin position="36"/>
        <end position="96"/>
    </location>
</feature>
<dbReference type="SUPFAM" id="SSF48498">
    <property type="entry name" value="Tetracyclin repressor-like, C-terminal domain"/>
    <property type="match status" value="1"/>
</dbReference>
<accession>A0A7W6FYG9</accession>
<dbReference type="InterPro" id="IPR041490">
    <property type="entry name" value="KstR2_TetR_C"/>
</dbReference>
<evidence type="ECO:0000313" key="7">
    <source>
        <dbReference type="EMBL" id="MBB3940293.1"/>
    </source>
</evidence>
<keyword evidence="3 5" id="KW-0238">DNA-binding</keyword>
<dbReference type="InterPro" id="IPR036271">
    <property type="entry name" value="Tet_transcr_reg_TetR-rel_C_sf"/>
</dbReference>
<keyword evidence="2" id="KW-0805">Transcription regulation</keyword>
<dbReference type="InterPro" id="IPR009057">
    <property type="entry name" value="Homeodomain-like_sf"/>
</dbReference>
<feature type="DNA-binding region" description="H-T-H motif" evidence="5">
    <location>
        <begin position="59"/>
        <end position="78"/>
    </location>
</feature>
<dbReference type="Proteomes" id="UP000561459">
    <property type="component" value="Unassembled WGS sequence"/>
</dbReference>
<sequence length="229" mass="25676">MGLVSNSIGSEKKSAISPVDELPPYVSRRELTGKHTARRKQAIDTAAAIFARLGYQGASTRAIAEALGIKVASLYFHIASKEDALAEICLLGMQRSLDYLEEARRKTTLDEQIRHFFACQRDDLIHHADYVIVSIRDRDHLSDPAKNRIRDLTARFRITMDEMFVLAEARGELHPALTPRHGRFIMIGTLRGISEMYLSGVDLASNDIMDRWVETLIRGVVPENKSTGV</sequence>
<dbReference type="SUPFAM" id="SSF46689">
    <property type="entry name" value="Homeodomain-like"/>
    <property type="match status" value="1"/>
</dbReference>
<dbReference type="InterPro" id="IPR050109">
    <property type="entry name" value="HTH-type_TetR-like_transc_reg"/>
</dbReference>
<evidence type="ECO:0000256" key="1">
    <source>
        <dbReference type="ARBA" id="ARBA00022491"/>
    </source>
</evidence>
<gene>
    <name evidence="7" type="ORF">GGR39_001950</name>
</gene>
<keyword evidence="4" id="KW-0804">Transcription</keyword>
<protein>
    <submittedName>
        <fullName evidence="7">AcrR family transcriptional regulator</fullName>
    </submittedName>
</protein>
<dbReference type="EMBL" id="JACIDY010000004">
    <property type="protein sequence ID" value="MBB3940293.1"/>
    <property type="molecule type" value="Genomic_DNA"/>
</dbReference>
<proteinExistence type="predicted"/>
<dbReference type="PANTHER" id="PTHR30055">
    <property type="entry name" value="HTH-TYPE TRANSCRIPTIONAL REGULATOR RUTR"/>
    <property type="match status" value="1"/>
</dbReference>
<dbReference type="PROSITE" id="PS50977">
    <property type="entry name" value="HTH_TETR_2"/>
    <property type="match status" value="1"/>
</dbReference>
<dbReference type="Pfam" id="PF17932">
    <property type="entry name" value="TetR_C_24"/>
    <property type="match status" value="1"/>
</dbReference>
<evidence type="ECO:0000256" key="5">
    <source>
        <dbReference type="PROSITE-ProRule" id="PRU00335"/>
    </source>
</evidence>
<dbReference type="Pfam" id="PF00440">
    <property type="entry name" value="TetR_N"/>
    <property type="match status" value="1"/>
</dbReference>
<dbReference type="InterPro" id="IPR001647">
    <property type="entry name" value="HTH_TetR"/>
</dbReference>
<dbReference type="GO" id="GO:0003700">
    <property type="term" value="F:DNA-binding transcription factor activity"/>
    <property type="evidence" value="ECO:0007669"/>
    <property type="project" value="TreeGrafter"/>
</dbReference>
<dbReference type="PRINTS" id="PR00455">
    <property type="entry name" value="HTHTETR"/>
</dbReference>
<keyword evidence="8" id="KW-1185">Reference proteome</keyword>
<dbReference type="AlphaFoldDB" id="A0A7W6FYG9"/>
<dbReference type="RefSeq" id="WP_058736592.1">
    <property type="nucleotide sequence ID" value="NZ_JACIDY010000004.1"/>
</dbReference>
<dbReference type="GO" id="GO:0000976">
    <property type="term" value="F:transcription cis-regulatory region binding"/>
    <property type="evidence" value="ECO:0007669"/>
    <property type="project" value="TreeGrafter"/>
</dbReference>
<keyword evidence="1" id="KW-0678">Repressor</keyword>
<evidence type="ECO:0000313" key="8">
    <source>
        <dbReference type="Proteomes" id="UP000561459"/>
    </source>
</evidence>
<name>A0A7W6FYG9_9SPHN</name>
<comment type="caution">
    <text evidence="7">The sequence shown here is derived from an EMBL/GenBank/DDBJ whole genome shotgun (WGS) entry which is preliminary data.</text>
</comment>
<evidence type="ECO:0000256" key="2">
    <source>
        <dbReference type="ARBA" id="ARBA00023015"/>
    </source>
</evidence>
<evidence type="ECO:0000256" key="3">
    <source>
        <dbReference type="ARBA" id="ARBA00023125"/>
    </source>
</evidence>
<evidence type="ECO:0000259" key="6">
    <source>
        <dbReference type="PROSITE" id="PS50977"/>
    </source>
</evidence>
<dbReference type="Gene3D" id="1.10.10.60">
    <property type="entry name" value="Homeodomain-like"/>
    <property type="match status" value="1"/>
</dbReference>
<dbReference type="PANTHER" id="PTHR30055:SF175">
    <property type="entry name" value="HTH-TYPE TRANSCRIPTIONAL REPRESSOR KSTR2"/>
    <property type="match status" value="1"/>
</dbReference>
<organism evidence="7 8">
    <name type="scientific">Novosphingobium fluoreni</name>
    <dbReference type="NCBI Taxonomy" id="1391222"/>
    <lineage>
        <taxon>Bacteria</taxon>
        <taxon>Pseudomonadati</taxon>
        <taxon>Pseudomonadota</taxon>
        <taxon>Alphaproteobacteria</taxon>
        <taxon>Sphingomonadales</taxon>
        <taxon>Sphingomonadaceae</taxon>
        <taxon>Novosphingobium</taxon>
    </lineage>
</organism>
<evidence type="ECO:0000256" key="4">
    <source>
        <dbReference type="ARBA" id="ARBA00023163"/>
    </source>
</evidence>